<organism evidence="3 4">
    <name type="scientific">Magallana gigas</name>
    <name type="common">Pacific oyster</name>
    <name type="synonym">Crassostrea gigas</name>
    <dbReference type="NCBI Taxonomy" id="29159"/>
    <lineage>
        <taxon>Eukaryota</taxon>
        <taxon>Metazoa</taxon>
        <taxon>Spiralia</taxon>
        <taxon>Lophotrochozoa</taxon>
        <taxon>Mollusca</taxon>
        <taxon>Bivalvia</taxon>
        <taxon>Autobranchia</taxon>
        <taxon>Pteriomorphia</taxon>
        <taxon>Ostreida</taxon>
        <taxon>Ostreoidea</taxon>
        <taxon>Ostreidae</taxon>
        <taxon>Magallana</taxon>
    </lineage>
</organism>
<keyword evidence="1" id="KW-0175">Coiled coil</keyword>
<evidence type="ECO:0000256" key="1">
    <source>
        <dbReference type="SAM" id="Coils"/>
    </source>
</evidence>
<keyword evidence="2" id="KW-0472">Membrane</keyword>
<evidence type="ECO:0000313" key="4">
    <source>
        <dbReference type="Proteomes" id="UP000005408"/>
    </source>
</evidence>
<evidence type="ECO:0000313" key="3">
    <source>
        <dbReference type="EnsemblMetazoa" id="G27634.1:cds"/>
    </source>
</evidence>
<name>A0A8W8LEL3_MAGGI</name>
<dbReference type="Proteomes" id="UP000005408">
    <property type="component" value="Unassembled WGS sequence"/>
</dbReference>
<dbReference type="AlphaFoldDB" id="A0A8W8LEL3"/>
<evidence type="ECO:0000256" key="2">
    <source>
        <dbReference type="SAM" id="Phobius"/>
    </source>
</evidence>
<feature type="coiled-coil region" evidence="1">
    <location>
        <begin position="41"/>
        <end position="79"/>
    </location>
</feature>
<keyword evidence="4" id="KW-1185">Reference proteome</keyword>
<sequence length="308" mass="35441">MTTIMSGFNTSCSRSVKIHVKVPKKLIEQINNSQSTLNTNLNTCMKNYEKVETELNNSKMELQEILRRFYNDLERQKNETKAHVTRNRDMMWHIHSLIFLGIGEVFVTFVCGYICVVIKINALKRHLGNDGLSLKPNDMVTKQINSYQKVKGAGSLTRSLAVICFNETRIAFYRDLMGDITSGMETEYHRVSKKEDILHINSKIVVIFVERNDRHIILESEHEIGDLKVSCVRYIQQNGGHVIVVYCGHKESDNMGDLLCSPSLTSADRHRELRALKDDSCFLSIHKTFSQTQKNHLKTKLKKYIDSK</sequence>
<feature type="transmembrane region" description="Helical" evidence="2">
    <location>
        <begin position="97"/>
        <end position="118"/>
    </location>
</feature>
<keyword evidence="2" id="KW-0812">Transmembrane</keyword>
<protein>
    <submittedName>
        <fullName evidence="3">Uncharacterized protein</fullName>
    </submittedName>
</protein>
<accession>A0A8W8LEL3</accession>
<proteinExistence type="predicted"/>
<keyword evidence="2" id="KW-1133">Transmembrane helix</keyword>
<dbReference type="EnsemblMetazoa" id="G27634.1">
    <property type="protein sequence ID" value="G27634.1:cds"/>
    <property type="gene ID" value="G27634"/>
</dbReference>
<reference evidence="3" key="1">
    <citation type="submission" date="2022-08" db="UniProtKB">
        <authorList>
            <consortium name="EnsemblMetazoa"/>
        </authorList>
    </citation>
    <scope>IDENTIFICATION</scope>
    <source>
        <strain evidence="3">05x7-T-G4-1.051#20</strain>
    </source>
</reference>